<dbReference type="NCBIfam" id="TIGR01730">
    <property type="entry name" value="RND_mfp"/>
    <property type="match status" value="1"/>
</dbReference>
<dbReference type="InterPro" id="IPR058792">
    <property type="entry name" value="Beta-barrel_RND_2"/>
</dbReference>
<name>A0A3N1Y717_9GAMM</name>
<evidence type="ECO:0000259" key="4">
    <source>
        <dbReference type="Pfam" id="PF25973"/>
    </source>
</evidence>
<comment type="caution">
    <text evidence="6">The sequence shown here is derived from an EMBL/GenBank/DDBJ whole genome shotgun (WGS) entry which is preliminary data.</text>
</comment>
<dbReference type="Pfam" id="PF25954">
    <property type="entry name" value="Beta-barrel_RND_2"/>
    <property type="match status" value="1"/>
</dbReference>
<dbReference type="RefSeq" id="WP_123399931.1">
    <property type="nucleotide sequence ID" value="NZ_RJVI01000001.1"/>
</dbReference>
<dbReference type="Gene3D" id="2.40.420.20">
    <property type="match status" value="1"/>
</dbReference>
<organism evidence="6 7">
    <name type="scientific">Inmirania thermothiophila</name>
    <dbReference type="NCBI Taxonomy" id="1750597"/>
    <lineage>
        <taxon>Bacteria</taxon>
        <taxon>Pseudomonadati</taxon>
        <taxon>Pseudomonadota</taxon>
        <taxon>Gammaproteobacteria</taxon>
        <taxon>Chromatiales</taxon>
        <taxon>Ectothiorhodospiraceae</taxon>
        <taxon>Inmirania</taxon>
    </lineage>
</organism>
<dbReference type="InterPro" id="IPR058649">
    <property type="entry name" value="CzcB_C"/>
</dbReference>
<dbReference type="PANTHER" id="PTHR30469">
    <property type="entry name" value="MULTIDRUG RESISTANCE PROTEIN MDTA"/>
    <property type="match status" value="1"/>
</dbReference>
<feature type="coiled-coil region" evidence="2">
    <location>
        <begin position="96"/>
        <end position="130"/>
    </location>
</feature>
<dbReference type="InterPro" id="IPR058647">
    <property type="entry name" value="BSH_CzcB-like"/>
</dbReference>
<proteinExistence type="inferred from homology"/>
<dbReference type="OrthoDB" id="9806939at2"/>
<feature type="domain" description="CzcB-like barrel-sandwich hybrid" evidence="4">
    <location>
        <begin position="64"/>
        <end position="208"/>
    </location>
</feature>
<evidence type="ECO:0000259" key="5">
    <source>
        <dbReference type="Pfam" id="PF25975"/>
    </source>
</evidence>
<keyword evidence="7" id="KW-1185">Reference proteome</keyword>
<dbReference type="AlphaFoldDB" id="A0A3N1Y717"/>
<dbReference type="SUPFAM" id="SSF111369">
    <property type="entry name" value="HlyD-like secretion proteins"/>
    <property type="match status" value="1"/>
</dbReference>
<accession>A0A3N1Y717</accession>
<evidence type="ECO:0000256" key="2">
    <source>
        <dbReference type="SAM" id="Coils"/>
    </source>
</evidence>
<dbReference type="Gene3D" id="2.40.50.100">
    <property type="match status" value="1"/>
</dbReference>
<dbReference type="InterPro" id="IPR006143">
    <property type="entry name" value="RND_pump_MFP"/>
</dbReference>
<evidence type="ECO:0000313" key="7">
    <source>
        <dbReference type="Proteomes" id="UP000276634"/>
    </source>
</evidence>
<keyword evidence="2" id="KW-0175">Coiled coil</keyword>
<dbReference type="Pfam" id="PF25975">
    <property type="entry name" value="CzcB_C"/>
    <property type="match status" value="1"/>
</dbReference>
<comment type="similarity">
    <text evidence="1">Belongs to the membrane fusion protein (MFP) (TC 8.A.1) family.</text>
</comment>
<dbReference type="Proteomes" id="UP000276634">
    <property type="component" value="Unassembled WGS sequence"/>
</dbReference>
<evidence type="ECO:0000256" key="1">
    <source>
        <dbReference type="ARBA" id="ARBA00009477"/>
    </source>
</evidence>
<dbReference type="EMBL" id="RJVI01000001">
    <property type="protein sequence ID" value="ROR34606.1"/>
    <property type="molecule type" value="Genomic_DNA"/>
</dbReference>
<evidence type="ECO:0000259" key="3">
    <source>
        <dbReference type="Pfam" id="PF25954"/>
    </source>
</evidence>
<dbReference type="Pfam" id="PF25973">
    <property type="entry name" value="BSH_CzcB"/>
    <property type="match status" value="1"/>
</dbReference>
<protein>
    <submittedName>
        <fullName evidence="6">HlyD family secretion protein</fullName>
    </submittedName>
</protein>
<feature type="domain" description="CusB-like beta-barrel" evidence="3">
    <location>
        <begin position="230"/>
        <end position="305"/>
    </location>
</feature>
<dbReference type="Gene3D" id="2.40.30.170">
    <property type="match status" value="1"/>
</dbReference>
<reference evidence="6 7" key="1">
    <citation type="submission" date="2018-11" db="EMBL/GenBank/DDBJ databases">
        <title>Genomic Encyclopedia of Type Strains, Phase IV (KMG-IV): sequencing the most valuable type-strain genomes for metagenomic binning, comparative biology and taxonomic classification.</title>
        <authorList>
            <person name="Goeker M."/>
        </authorList>
    </citation>
    <scope>NUCLEOTIDE SEQUENCE [LARGE SCALE GENOMIC DNA]</scope>
    <source>
        <strain evidence="6 7">DSM 100275</strain>
    </source>
</reference>
<gene>
    <name evidence="6" type="ORF">EDC57_0505</name>
</gene>
<dbReference type="GO" id="GO:1990281">
    <property type="term" value="C:efflux pump complex"/>
    <property type="evidence" value="ECO:0007669"/>
    <property type="project" value="TreeGrafter"/>
</dbReference>
<sequence>MEGTGSHAPRRLLALLLLAGAAAALWWQARPVPPAVELVRVGRGVVEATVANTRAGTVEAVRRARLAPPVGGQVARLLVREGERVAAGALLLELRNDDLAARLALARREAEAARARAEEACSRAATARREADRQLRLHAQGLVAEEVAERAAGEARAAEAACRAAEAGARVAEARIAVAEAELERTRLRAPFAGVVAEINAALGEYVTPSPPGVPTPPAVDLIDDGDLYVSAPIDEVDAAGVALDMPVRVTLDAFPGRTIPGRVRRIAPYVLDRERQARTVEVEVALEDRTGLLPGYSADVEIVRARREGVLRIPAEAVLEGRRVLVFDEAAGVLRAREVRIGLGNWAWVEVLEGLREGERIVHRPGQEGLGDGVAVRPRGPR</sequence>
<dbReference type="PANTHER" id="PTHR30469:SF15">
    <property type="entry name" value="HLYD FAMILY OF SECRETION PROTEINS"/>
    <property type="match status" value="1"/>
</dbReference>
<evidence type="ECO:0000313" key="6">
    <source>
        <dbReference type="EMBL" id="ROR34606.1"/>
    </source>
</evidence>
<dbReference type="GO" id="GO:0015562">
    <property type="term" value="F:efflux transmembrane transporter activity"/>
    <property type="evidence" value="ECO:0007669"/>
    <property type="project" value="TreeGrafter"/>
</dbReference>
<feature type="domain" description="CzcB-like C-terminal circularly permuted SH3-like" evidence="5">
    <location>
        <begin position="313"/>
        <end position="364"/>
    </location>
</feature>